<evidence type="ECO:0000313" key="1">
    <source>
        <dbReference type="EMBL" id="VVV01215.1"/>
    </source>
</evidence>
<accession>A0AC61YA63</accession>
<keyword evidence="2" id="KW-1185">Reference proteome</keyword>
<gene>
    <name evidence="1" type="primary">wzxE_1</name>
    <name evidence="1" type="ORF">FVB9532_02500</name>
</gene>
<dbReference type="EMBL" id="CABVMM010000009">
    <property type="protein sequence ID" value="VVV01215.1"/>
    <property type="molecule type" value="Genomic_DNA"/>
</dbReference>
<sequence length="424" mass="48345">MKTPKFVRENLLLKITSLNALSISVRLCVSMFIQRILAEMVGEAGIAKIGQLRNITQILTSISSLGIFSGVVKYIAQYKEDEKQLQKLFSTSFVFILIGSFTTATFLLLASRQVSHYLFSTAEYAYLIKLMAVVVPFIAIQQIFNAVVNGLSKYKKFALIDLVGYLVSSALTIFFLFQYSIDGVLIAIAVTPVIQLLILLFIFIKTLKEYIHFSELSFKIPFAKDLLTFSLMSFFSIVLFNYVEIGIRSMLIRKISEIDAGIWTAMLNISKNYMVFSNALFSLYVLPKFAGIHKIRDFKKELYSIYTTLLPLFGLGMIIIYFARNLLIQLVYPDFIGLAPLFKWQLMADFVKLASIILAHQFLAKKMVKSFIFSEIVSLALFFGLAYFLTDIYGVEGVVIANLIRYCLYFLLVLFLIIHYFKKN</sequence>
<protein>
    <submittedName>
        <fullName evidence="1">Lipid III flippase</fullName>
    </submittedName>
</protein>
<organism evidence="1 2">
    <name type="scientific">Mesonia oceanica</name>
    <dbReference type="NCBI Taxonomy" id="2687242"/>
    <lineage>
        <taxon>Bacteria</taxon>
        <taxon>Pseudomonadati</taxon>
        <taxon>Bacteroidota</taxon>
        <taxon>Flavobacteriia</taxon>
        <taxon>Flavobacteriales</taxon>
        <taxon>Flavobacteriaceae</taxon>
        <taxon>Mesonia</taxon>
    </lineage>
</organism>
<comment type="caution">
    <text evidence="1">The sequence shown here is derived from an EMBL/GenBank/DDBJ whole genome shotgun (WGS) entry which is preliminary data.</text>
</comment>
<evidence type="ECO:0000313" key="2">
    <source>
        <dbReference type="Proteomes" id="UP000356253"/>
    </source>
</evidence>
<name>A0AC61YA63_9FLAO</name>
<dbReference type="Proteomes" id="UP000356253">
    <property type="component" value="Unassembled WGS sequence"/>
</dbReference>
<reference evidence="1" key="1">
    <citation type="submission" date="2019-09" db="EMBL/GenBank/DDBJ databases">
        <authorList>
            <person name="Rodrigo-Torres L."/>
            <person name="Arahal R. D."/>
            <person name="Lucena T."/>
        </authorList>
    </citation>
    <scope>NUCLEOTIDE SEQUENCE</scope>
    <source>
        <strain evidence="1">ISS653</strain>
    </source>
</reference>
<proteinExistence type="predicted"/>